<comment type="catalytic activity">
    <reaction evidence="5">
        <text>L-homocysteine + H2O = 2-oxobutanoate + hydrogen sulfide + NH4(+) + H(+)</text>
        <dbReference type="Rhea" id="RHEA:14501"/>
        <dbReference type="ChEBI" id="CHEBI:15377"/>
        <dbReference type="ChEBI" id="CHEBI:15378"/>
        <dbReference type="ChEBI" id="CHEBI:16763"/>
        <dbReference type="ChEBI" id="CHEBI:28938"/>
        <dbReference type="ChEBI" id="CHEBI:29919"/>
        <dbReference type="ChEBI" id="CHEBI:58199"/>
        <dbReference type="EC" id="4.4.1.2"/>
    </reaction>
    <physiologicalReaction direction="left-to-right" evidence="5">
        <dbReference type="Rhea" id="RHEA:14502"/>
    </physiologicalReaction>
</comment>
<dbReference type="EMBL" id="JAPZVP010000016">
    <property type="protein sequence ID" value="MDA1361756.1"/>
    <property type="molecule type" value="Genomic_DNA"/>
</dbReference>
<keyword evidence="9" id="KW-0032">Aminotransferase</keyword>
<dbReference type="GO" id="GO:0018826">
    <property type="term" value="F:methionine gamma-lyase activity"/>
    <property type="evidence" value="ECO:0007669"/>
    <property type="project" value="UniProtKB-EC"/>
</dbReference>
<dbReference type="Gene3D" id="3.40.640.10">
    <property type="entry name" value="Type I PLP-dependent aspartate aminotransferase-like (Major domain)"/>
    <property type="match status" value="1"/>
</dbReference>
<protein>
    <recommendedName>
        <fullName evidence="3">homocysteine desulfhydrase</fullName>
        <ecNumber evidence="3">4.4.1.2</ecNumber>
    </recommendedName>
    <alternativeName>
        <fullName evidence="4">Homocysteine desulfhydrase</fullName>
    </alternativeName>
</protein>
<dbReference type="AlphaFoldDB" id="A0A9X3PCQ4"/>
<evidence type="ECO:0000256" key="3">
    <source>
        <dbReference type="ARBA" id="ARBA00047175"/>
    </source>
</evidence>
<dbReference type="InterPro" id="IPR000277">
    <property type="entry name" value="Cys/Met-Metab_PyrdxlP-dep_enz"/>
</dbReference>
<keyword evidence="10" id="KW-1185">Reference proteome</keyword>
<evidence type="ECO:0000256" key="6">
    <source>
        <dbReference type="ARBA" id="ARBA00052699"/>
    </source>
</evidence>
<comment type="cofactor">
    <cofactor evidence="1 8">
        <name>pyridoxal 5'-phosphate</name>
        <dbReference type="ChEBI" id="CHEBI:597326"/>
    </cofactor>
</comment>
<dbReference type="RefSeq" id="WP_270111789.1">
    <property type="nucleotide sequence ID" value="NZ_JAPZVP010000016.1"/>
</dbReference>
<dbReference type="GO" id="GO:0005737">
    <property type="term" value="C:cytoplasm"/>
    <property type="evidence" value="ECO:0007669"/>
    <property type="project" value="TreeGrafter"/>
</dbReference>
<gene>
    <name evidence="9" type="ORF">O1R50_19160</name>
</gene>
<dbReference type="PIRSF" id="PIRSF001434">
    <property type="entry name" value="CGS"/>
    <property type="match status" value="1"/>
</dbReference>
<dbReference type="InterPro" id="IPR015422">
    <property type="entry name" value="PyrdxlP-dep_Trfase_small"/>
</dbReference>
<keyword evidence="2 7" id="KW-0663">Pyridoxal phosphate</keyword>
<sequence>MTADNVRFETLAVHAAEPRPAHGRSVVFPIYQGTVYEIEPGGGVDYLRYSNTPTQTYLQDKLAALEGAEAAVATASGMAAISTALASVLAAGDRIIVAGNIYGGTHALLAEESRRIGWGVDFVDADDPASWAAALTPATRAVYVESITNPLIRVGDLAGLARFSREHGLTSIIDNTFTTPVLFRPHRLGYDLVCHSATKGLNGHSDLVAGVVTGSAERIERVRHFLMLHGGSLDPHAAFLLSRGLKTLAIRVRAQGENALALARFLEAHEAIAEVHYPGLESHPDHARAAELFGGFGSMLAFRPAGGLEAAERLLKSLQIPYSAASLGGVESLVTRPAISSHAKLTAEERAAAGIGDDLIRFSTGIEAAEDLIADFGRALGD</sequence>
<evidence type="ECO:0000256" key="8">
    <source>
        <dbReference type="RuleBase" id="RU362118"/>
    </source>
</evidence>
<comment type="similarity">
    <text evidence="8">Belongs to the trans-sulfuration enzymes family.</text>
</comment>
<evidence type="ECO:0000256" key="4">
    <source>
        <dbReference type="ARBA" id="ARBA00047199"/>
    </source>
</evidence>
<comment type="caution">
    <text evidence="9">The sequence shown here is derived from an EMBL/GenBank/DDBJ whole genome shotgun (WGS) entry which is preliminary data.</text>
</comment>
<dbReference type="GO" id="GO:0008483">
    <property type="term" value="F:transaminase activity"/>
    <property type="evidence" value="ECO:0007669"/>
    <property type="project" value="UniProtKB-KW"/>
</dbReference>
<dbReference type="GO" id="GO:0030170">
    <property type="term" value="F:pyridoxal phosphate binding"/>
    <property type="evidence" value="ECO:0007669"/>
    <property type="project" value="InterPro"/>
</dbReference>
<evidence type="ECO:0000256" key="2">
    <source>
        <dbReference type="ARBA" id="ARBA00022898"/>
    </source>
</evidence>
<reference evidence="9" key="1">
    <citation type="submission" date="2022-12" db="EMBL/GenBank/DDBJ databases">
        <title>Gycomyces niveus sp.nov.,a novel actinomycete isolated from soil in Shouguan.</title>
        <authorList>
            <person name="Yang X."/>
        </authorList>
    </citation>
    <scope>NUCLEOTIDE SEQUENCE</scope>
    <source>
        <strain evidence="9">NEAU-A15</strain>
    </source>
</reference>
<organism evidence="9 10">
    <name type="scientific">Glycomyces luteolus</name>
    <dbReference type="NCBI Taxonomy" id="2670330"/>
    <lineage>
        <taxon>Bacteria</taxon>
        <taxon>Bacillati</taxon>
        <taxon>Actinomycetota</taxon>
        <taxon>Actinomycetes</taxon>
        <taxon>Glycomycetales</taxon>
        <taxon>Glycomycetaceae</taxon>
        <taxon>Glycomyces</taxon>
    </lineage>
</organism>
<dbReference type="Pfam" id="PF01053">
    <property type="entry name" value="Cys_Met_Meta_PP"/>
    <property type="match status" value="1"/>
</dbReference>
<dbReference type="Proteomes" id="UP001146067">
    <property type="component" value="Unassembled WGS sequence"/>
</dbReference>
<dbReference type="InterPro" id="IPR015424">
    <property type="entry name" value="PyrdxlP-dep_Trfase"/>
</dbReference>
<evidence type="ECO:0000313" key="9">
    <source>
        <dbReference type="EMBL" id="MDA1361756.1"/>
    </source>
</evidence>
<accession>A0A9X3PCQ4</accession>
<dbReference type="FunFam" id="3.40.640.10:FF:000046">
    <property type="entry name" value="Cystathionine gamma-lyase"/>
    <property type="match status" value="1"/>
</dbReference>
<dbReference type="PANTHER" id="PTHR11808">
    <property type="entry name" value="TRANS-SULFURATION ENZYME FAMILY MEMBER"/>
    <property type="match status" value="1"/>
</dbReference>
<evidence type="ECO:0000256" key="5">
    <source>
        <dbReference type="ARBA" id="ARBA00048780"/>
    </source>
</evidence>
<dbReference type="GO" id="GO:0047982">
    <property type="term" value="F:homocysteine desulfhydrase activity"/>
    <property type="evidence" value="ECO:0007669"/>
    <property type="project" value="UniProtKB-EC"/>
</dbReference>
<dbReference type="Gene3D" id="3.90.1150.10">
    <property type="entry name" value="Aspartate Aminotransferase, domain 1"/>
    <property type="match status" value="1"/>
</dbReference>
<dbReference type="CDD" id="cd00614">
    <property type="entry name" value="CGS_like"/>
    <property type="match status" value="1"/>
</dbReference>
<name>A0A9X3PCQ4_9ACTN</name>
<feature type="modified residue" description="N6-(pyridoxal phosphate)lysine" evidence="7">
    <location>
        <position position="199"/>
    </location>
</feature>
<dbReference type="GO" id="GO:0019346">
    <property type="term" value="P:transsulfuration"/>
    <property type="evidence" value="ECO:0007669"/>
    <property type="project" value="InterPro"/>
</dbReference>
<dbReference type="SUPFAM" id="SSF53383">
    <property type="entry name" value="PLP-dependent transferases"/>
    <property type="match status" value="1"/>
</dbReference>
<evidence type="ECO:0000256" key="7">
    <source>
        <dbReference type="PIRSR" id="PIRSR001434-2"/>
    </source>
</evidence>
<keyword evidence="9" id="KW-0808">Transferase</keyword>
<proteinExistence type="inferred from homology"/>
<evidence type="ECO:0000256" key="1">
    <source>
        <dbReference type="ARBA" id="ARBA00001933"/>
    </source>
</evidence>
<dbReference type="InterPro" id="IPR015421">
    <property type="entry name" value="PyrdxlP-dep_Trfase_major"/>
</dbReference>
<comment type="catalytic activity">
    <reaction evidence="6">
        <text>L-methionine + H2O = methanethiol + 2-oxobutanoate + NH4(+)</text>
        <dbReference type="Rhea" id="RHEA:23800"/>
        <dbReference type="ChEBI" id="CHEBI:15377"/>
        <dbReference type="ChEBI" id="CHEBI:16007"/>
        <dbReference type="ChEBI" id="CHEBI:16763"/>
        <dbReference type="ChEBI" id="CHEBI:28938"/>
        <dbReference type="ChEBI" id="CHEBI:57844"/>
        <dbReference type="EC" id="4.4.1.11"/>
    </reaction>
    <physiologicalReaction direction="left-to-right" evidence="6">
        <dbReference type="Rhea" id="RHEA:23801"/>
    </physiologicalReaction>
</comment>
<evidence type="ECO:0000313" key="10">
    <source>
        <dbReference type="Proteomes" id="UP001146067"/>
    </source>
</evidence>
<dbReference type="EC" id="4.4.1.2" evidence="3"/>